<dbReference type="InterPro" id="IPR051219">
    <property type="entry name" value="Heterochromatin_chromo-domain"/>
</dbReference>
<comment type="subunit">
    <text evidence="2">Component of the NuA4 histone acetyltransferase complex.</text>
</comment>
<protein>
    <recommendedName>
        <fullName evidence="5">Chromo domain-containing protein</fullName>
    </recommendedName>
</protein>
<organism evidence="6 7">
    <name type="scientific">Cladorrhinum samala</name>
    <dbReference type="NCBI Taxonomy" id="585594"/>
    <lineage>
        <taxon>Eukaryota</taxon>
        <taxon>Fungi</taxon>
        <taxon>Dikarya</taxon>
        <taxon>Ascomycota</taxon>
        <taxon>Pezizomycotina</taxon>
        <taxon>Sordariomycetes</taxon>
        <taxon>Sordariomycetidae</taxon>
        <taxon>Sordariales</taxon>
        <taxon>Podosporaceae</taxon>
        <taxon>Cladorrhinum</taxon>
    </lineage>
</organism>
<name>A0AAV9HSU8_9PEZI</name>
<feature type="compositionally biased region" description="Basic residues" evidence="4">
    <location>
        <begin position="200"/>
        <end position="209"/>
    </location>
</feature>
<dbReference type="PROSITE" id="PS00598">
    <property type="entry name" value="CHROMO_1"/>
    <property type="match status" value="1"/>
</dbReference>
<dbReference type="Pfam" id="PF00385">
    <property type="entry name" value="Chromo"/>
    <property type="match status" value="1"/>
</dbReference>
<evidence type="ECO:0000256" key="2">
    <source>
        <dbReference type="ARBA" id="ARBA00011353"/>
    </source>
</evidence>
<reference evidence="6" key="2">
    <citation type="submission" date="2023-06" db="EMBL/GenBank/DDBJ databases">
        <authorList>
            <consortium name="Lawrence Berkeley National Laboratory"/>
            <person name="Mondo S.J."/>
            <person name="Hensen N."/>
            <person name="Bonometti L."/>
            <person name="Westerberg I."/>
            <person name="Brannstrom I.O."/>
            <person name="Guillou S."/>
            <person name="Cros-Aarteil S."/>
            <person name="Calhoun S."/>
            <person name="Haridas S."/>
            <person name="Kuo A."/>
            <person name="Pangilinan J."/>
            <person name="Riley R."/>
            <person name="Labutti K."/>
            <person name="Andreopoulos B."/>
            <person name="Lipzen A."/>
            <person name="Chen C."/>
            <person name="Yanf M."/>
            <person name="Daum C."/>
            <person name="Ng V."/>
            <person name="Clum A."/>
            <person name="Steindorff A."/>
            <person name="Ohm R."/>
            <person name="Martin F."/>
            <person name="Silar P."/>
            <person name="Natvig D."/>
            <person name="Lalanne C."/>
            <person name="Gautier V."/>
            <person name="Ament-Velasquez S.L."/>
            <person name="Kruys A."/>
            <person name="Hutchinson M.I."/>
            <person name="Powell A.J."/>
            <person name="Barry K."/>
            <person name="Miller A.N."/>
            <person name="Grigoriev I.V."/>
            <person name="Debuchy R."/>
            <person name="Gladieux P."/>
            <person name="Thoren M.H."/>
            <person name="Johannesson H."/>
        </authorList>
    </citation>
    <scope>NUCLEOTIDE SEQUENCE</scope>
    <source>
        <strain evidence="6">PSN324</strain>
    </source>
</reference>
<feature type="region of interest" description="Disordered" evidence="4">
    <location>
        <begin position="303"/>
        <end position="352"/>
    </location>
</feature>
<feature type="compositionally biased region" description="Polar residues" evidence="4">
    <location>
        <begin position="97"/>
        <end position="108"/>
    </location>
</feature>
<evidence type="ECO:0000313" key="6">
    <source>
        <dbReference type="EMBL" id="KAK4463160.1"/>
    </source>
</evidence>
<dbReference type="SUPFAM" id="SSF54160">
    <property type="entry name" value="Chromo domain-like"/>
    <property type="match status" value="1"/>
</dbReference>
<comment type="caution">
    <text evidence="6">The sequence shown here is derived from an EMBL/GenBank/DDBJ whole genome shotgun (WGS) entry which is preliminary data.</text>
</comment>
<dbReference type="AlphaFoldDB" id="A0AAV9HSU8"/>
<feature type="region of interest" description="Disordered" evidence="4">
    <location>
        <begin position="35"/>
        <end position="242"/>
    </location>
</feature>
<accession>A0AAV9HSU8</accession>
<dbReference type="EMBL" id="MU864963">
    <property type="protein sequence ID" value="KAK4463160.1"/>
    <property type="molecule type" value="Genomic_DNA"/>
</dbReference>
<feature type="domain" description="Chromo" evidence="5">
    <location>
        <begin position="241"/>
        <end position="302"/>
    </location>
</feature>
<sequence>MPYMEEDPIPLIQSDLDLQDTVEAGAAQDGFYSEDFEFGADPSAGPTVISLAEGESSAMPPAPVADMEEDFDEVETFEASSSAKKRGRASKSASGTPAKSATSISKTPRSAGRSVAATPRSAKSTSAPKSARASTGRKRKAEETLAERSEEAEDQDGEDKDGEEDNEAESTPAPKRSRATGRPSRTAGVAASARLTAKAAAKRPTRGRPKSTAATEKKPKGKGGRPKKNVEANGASSDDEYEVEAIRDSRIDADTMQHWYEIKWKGYPESDNSWEPKSNLNHSLDLVKAFDSKKKKQEIEDAAAKAKETVSKRAKAPKPASKVVKPVKKAAPTQNAPGRRGRPARTRRGSKK</sequence>
<dbReference type="SMART" id="SM00298">
    <property type="entry name" value="CHROMO"/>
    <property type="match status" value="1"/>
</dbReference>
<evidence type="ECO:0000259" key="5">
    <source>
        <dbReference type="PROSITE" id="PS50013"/>
    </source>
</evidence>
<reference evidence="6" key="1">
    <citation type="journal article" date="2023" name="Mol. Phylogenet. Evol.">
        <title>Genome-scale phylogeny and comparative genomics of the fungal order Sordariales.</title>
        <authorList>
            <person name="Hensen N."/>
            <person name="Bonometti L."/>
            <person name="Westerberg I."/>
            <person name="Brannstrom I.O."/>
            <person name="Guillou S."/>
            <person name="Cros-Aarteil S."/>
            <person name="Calhoun S."/>
            <person name="Haridas S."/>
            <person name="Kuo A."/>
            <person name="Mondo S."/>
            <person name="Pangilinan J."/>
            <person name="Riley R."/>
            <person name="LaButti K."/>
            <person name="Andreopoulos B."/>
            <person name="Lipzen A."/>
            <person name="Chen C."/>
            <person name="Yan M."/>
            <person name="Daum C."/>
            <person name="Ng V."/>
            <person name="Clum A."/>
            <person name="Steindorff A."/>
            <person name="Ohm R.A."/>
            <person name="Martin F."/>
            <person name="Silar P."/>
            <person name="Natvig D.O."/>
            <person name="Lalanne C."/>
            <person name="Gautier V."/>
            <person name="Ament-Velasquez S.L."/>
            <person name="Kruys A."/>
            <person name="Hutchinson M.I."/>
            <person name="Powell A.J."/>
            <person name="Barry K."/>
            <person name="Miller A.N."/>
            <person name="Grigoriev I.V."/>
            <person name="Debuchy R."/>
            <person name="Gladieux P."/>
            <person name="Hiltunen Thoren M."/>
            <person name="Johannesson H."/>
        </authorList>
    </citation>
    <scope>NUCLEOTIDE SEQUENCE</scope>
    <source>
        <strain evidence="6">PSN324</strain>
    </source>
</reference>
<dbReference type="InterPro" id="IPR000953">
    <property type="entry name" value="Chromo/chromo_shadow_dom"/>
</dbReference>
<dbReference type="InterPro" id="IPR023780">
    <property type="entry name" value="Chromo_domain"/>
</dbReference>
<keyword evidence="7" id="KW-1185">Reference proteome</keyword>
<feature type="compositionally biased region" description="Low complexity" evidence="4">
    <location>
        <begin position="317"/>
        <end position="338"/>
    </location>
</feature>
<dbReference type="PROSITE" id="PS50013">
    <property type="entry name" value="CHROMO_2"/>
    <property type="match status" value="1"/>
</dbReference>
<dbReference type="Gene3D" id="2.40.50.40">
    <property type="match status" value="1"/>
</dbReference>
<gene>
    <name evidence="6" type="ORF">QBC42DRAFT_250880</name>
</gene>
<dbReference type="CDD" id="cd00024">
    <property type="entry name" value="CD_CSD"/>
    <property type="match status" value="1"/>
</dbReference>
<dbReference type="Proteomes" id="UP001321749">
    <property type="component" value="Unassembled WGS sequence"/>
</dbReference>
<evidence type="ECO:0000256" key="3">
    <source>
        <dbReference type="ARBA" id="ARBA00023242"/>
    </source>
</evidence>
<proteinExistence type="predicted"/>
<dbReference type="GO" id="GO:0006338">
    <property type="term" value="P:chromatin remodeling"/>
    <property type="evidence" value="ECO:0007669"/>
    <property type="project" value="UniProtKB-ARBA"/>
</dbReference>
<dbReference type="InterPro" id="IPR016197">
    <property type="entry name" value="Chromo-like_dom_sf"/>
</dbReference>
<feature type="compositionally biased region" description="Basic and acidic residues" evidence="4">
    <location>
        <begin position="140"/>
        <end position="149"/>
    </location>
</feature>
<dbReference type="GO" id="GO:0005634">
    <property type="term" value="C:nucleus"/>
    <property type="evidence" value="ECO:0007669"/>
    <property type="project" value="UniProtKB-SubCell"/>
</dbReference>
<feature type="compositionally biased region" description="Acidic residues" evidence="4">
    <location>
        <begin position="66"/>
        <end position="76"/>
    </location>
</feature>
<feature type="compositionally biased region" description="Low complexity" evidence="4">
    <location>
        <begin position="190"/>
        <end position="199"/>
    </location>
</feature>
<evidence type="ECO:0000256" key="1">
    <source>
        <dbReference type="ARBA" id="ARBA00004123"/>
    </source>
</evidence>
<comment type="subcellular location">
    <subcellularLocation>
        <location evidence="1">Nucleus</location>
    </subcellularLocation>
</comment>
<keyword evidence="3" id="KW-0539">Nucleus</keyword>
<evidence type="ECO:0000313" key="7">
    <source>
        <dbReference type="Proteomes" id="UP001321749"/>
    </source>
</evidence>
<dbReference type="PANTHER" id="PTHR22812">
    <property type="entry name" value="CHROMOBOX PROTEIN"/>
    <property type="match status" value="1"/>
</dbReference>
<evidence type="ECO:0000256" key="4">
    <source>
        <dbReference type="SAM" id="MobiDB-lite"/>
    </source>
</evidence>
<feature type="compositionally biased region" description="Acidic residues" evidence="4">
    <location>
        <begin position="150"/>
        <end position="168"/>
    </location>
</feature>
<dbReference type="InterPro" id="IPR023779">
    <property type="entry name" value="Chromodomain_CS"/>
</dbReference>
<feature type="compositionally biased region" description="Basic residues" evidence="4">
    <location>
        <begin position="339"/>
        <end position="352"/>
    </location>
</feature>